<dbReference type="Proteomes" id="UP000630353">
    <property type="component" value="Unassembled WGS sequence"/>
</dbReference>
<feature type="domain" description="Cytochrome c" evidence="7">
    <location>
        <begin position="40"/>
        <end position="132"/>
    </location>
</feature>
<dbReference type="RefSeq" id="WP_189993611.1">
    <property type="nucleotide sequence ID" value="NZ_BMZS01000011.1"/>
</dbReference>
<evidence type="ECO:0000256" key="5">
    <source>
        <dbReference type="SAM" id="MobiDB-lite"/>
    </source>
</evidence>
<reference evidence="8" key="1">
    <citation type="journal article" date="2014" name="Int. J. Syst. Evol. Microbiol.">
        <title>Complete genome sequence of Corynebacterium casei LMG S-19264T (=DSM 44701T), isolated from a smear-ripened cheese.</title>
        <authorList>
            <consortium name="US DOE Joint Genome Institute (JGI-PGF)"/>
            <person name="Walter F."/>
            <person name="Albersmeier A."/>
            <person name="Kalinowski J."/>
            <person name="Ruckert C."/>
        </authorList>
    </citation>
    <scope>NUCLEOTIDE SEQUENCE</scope>
    <source>
        <strain evidence="8">KCTC 42651</strain>
    </source>
</reference>
<keyword evidence="1 4" id="KW-0349">Heme</keyword>
<dbReference type="SUPFAM" id="SSF46626">
    <property type="entry name" value="Cytochrome c"/>
    <property type="match status" value="1"/>
</dbReference>
<dbReference type="GO" id="GO:0009055">
    <property type="term" value="F:electron transfer activity"/>
    <property type="evidence" value="ECO:0007669"/>
    <property type="project" value="InterPro"/>
</dbReference>
<reference evidence="8" key="2">
    <citation type="submission" date="2020-09" db="EMBL/GenBank/DDBJ databases">
        <authorList>
            <person name="Sun Q."/>
            <person name="Kim S."/>
        </authorList>
    </citation>
    <scope>NUCLEOTIDE SEQUENCE</scope>
    <source>
        <strain evidence="8">KCTC 42651</strain>
    </source>
</reference>
<keyword evidence="9" id="KW-1185">Reference proteome</keyword>
<dbReference type="GO" id="GO:0046872">
    <property type="term" value="F:metal ion binding"/>
    <property type="evidence" value="ECO:0007669"/>
    <property type="project" value="UniProtKB-KW"/>
</dbReference>
<proteinExistence type="predicted"/>
<evidence type="ECO:0000313" key="9">
    <source>
        <dbReference type="Proteomes" id="UP000630353"/>
    </source>
</evidence>
<dbReference type="AlphaFoldDB" id="A0A918XVF6"/>
<dbReference type="GO" id="GO:0020037">
    <property type="term" value="F:heme binding"/>
    <property type="evidence" value="ECO:0007669"/>
    <property type="project" value="InterPro"/>
</dbReference>
<dbReference type="Pfam" id="PF09086">
    <property type="entry name" value="DUF1924"/>
    <property type="match status" value="1"/>
</dbReference>
<keyword evidence="6" id="KW-0732">Signal</keyword>
<evidence type="ECO:0000256" key="2">
    <source>
        <dbReference type="ARBA" id="ARBA00022723"/>
    </source>
</evidence>
<gene>
    <name evidence="8" type="primary">shp</name>
    <name evidence="8" type="ORF">GCM10017083_43420</name>
</gene>
<keyword evidence="2 4" id="KW-0479">Metal-binding</keyword>
<sequence length="132" mass="13498">MTRILAALAVAAALAAGTALAAGPRDTLLAGYVAEAGAPASAARGEAFFKATHSGGKPDTASCTACHTADPRSAGRTRAGKPIEPMAVSVSPDRFTDPAKVEKWFRRNCNSVLGRECTAAEKADVVAWLTGQ</sequence>
<dbReference type="InterPro" id="IPR036909">
    <property type="entry name" value="Cyt_c-like_dom_sf"/>
</dbReference>
<evidence type="ECO:0000313" key="8">
    <source>
        <dbReference type="EMBL" id="GHD59357.1"/>
    </source>
</evidence>
<evidence type="ECO:0000256" key="4">
    <source>
        <dbReference type="PROSITE-ProRule" id="PRU00433"/>
    </source>
</evidence>
<dbReference type="InterPro" id="IPR009056">
    <property type="entry name" value="Cyt_c-like_dom"/>
</dbReference>
<feature type="signal peptide" evidence="6">
    <location>
        <begin position="1"/>
        <end position="21"/>
    </location>
</feature>
<dbReference type="PROSITE" id="PS51007">
    <property type="entry name" value="CYTC"/>
    <property type="match status" value="1"/>
</dbReference>
<comment type="caution">
    <text evidence="8">The sequence shown here is derived from an EMBL/GenBank/DDBJ whole genome shotgun (WGS) entry which is preliminary data.</text>
</comment>
<dbReference type="EMBL" id="BMZS01000011">
    <property type="protein sequence ID" value="GHD59357.1"/>
    <property type="molecule type" value="Genomic_DNA"/>
</dbReference>
<evidence type="ECO:0000256" key="1">
    <source>
        <dbReference type="ARBA" id="ARBA00022617"/>
    </source>
</evidence>
<dbReference type="InterPro" id="IPR015170">
    <property type="entry name" value="DUF1924_SHP"/>
</dbReference>
<evidence type="ECO:0000256" key="6">
    <source>
        <dbReference type="SAM" id="SignalP"/>
    </source>
</evidence>
<feature type="chain" id="PRO_5037203255" evidence="6">
    <location>
        <begin position="22"/>
        <end position="132"/>
    </location>
</feature>
<feature type="region of interest" description="Disordered" evidence="5">
    <location>
        <begin position="54"/>
        <end position="91"/>
    </location>
</feature>
<keyword evidence="3 4" id="KW-0408">Iron</keyword>
<evidence type="ECO:0000259" key="7">
    <source>
        <dbReference type="PROSITE" id="PS51007"/>
    </source>
</evidence>
<accession>A0A918XVF6</accession>
<evidence type="ECO:0000256" key="3">
    <source>
        <dbReference type="ARBA" id="ARBA00023004"/>
    </source>
</evidence>
<dbReference type="Gene3D" id="1.10.760.10">
    <property type="entry name" value="Cytochrome c-like domain"/>
    <property type="match status" value="1"/>
</dbReference>
<protein>
    <submittedName>
        <fullName evidence="8">Cytochrome c-type protein SHP</fullName>
    </submittedName>
</protein>
<name>A0A918XVF6_9PROT</name>
<organism evidence="8 9">
    <name type="scientific">Thalassobaculum fulvum</name>
    <dbReference type="NCBI Taxonomy" id="1633335"/>
    <lineage>
        <taxon>Bacteria</taxon>
        <taxon>Pseudomonadati</taxon>
        <taxon>Pseudomonadota</taxon>
        <taxon>Alphaproteobacteria</taxon>
        <taxon>Rhodospirillales</taxon>
        <taxon>Thalassobaculaceae</taxon>
        <taxon>Thalassobaculum</taxon>
    </lineage>
</organism>